<comment type="caution">
    <text evidence="2">The sequence shown here is derived from an EMBL/GenBank/DDBJ whole genome shotgun (WGS) entry which is preliminary data.</text>
</comment>
<dbReference type="GeneID" id="94298615"/>
<evidence type="ECO:0000313" key="2">
    <source>
        <dbReference type="EMBL" id="KAH0572481.1"/>
    </source>
</evidence>
<dbReference type="Proteomes" id="UP000018208">
    <property type="component" value="Unassembled WGS sequence"/>
</dbReference>
<dbReference type="KEGG" id="ssao:94298615"/>
<evidence type="ECO:0000256" key="1">
    <source>
        <dbReference type="SAM" id="Phobius"/>
    </source>
</evidence>
<organism evidence="2 3">
    <name type="scientific">Spironucleus salmonicida</name>
    <dbReference type="NCBI Taxonomy" id="348837"/>
    <lineage>
        <taxon>Eukaryota</taxon>
        <taxon>Metamonada</taxon>
        <taxon>Diplomonadida</taxon>
        <taxon>Hexamitidae</taxon>
        <taxon>Hexamitinae</taxon>
        <taxon>Spironucleus</taxon>
    </lineage>
</organism>
<sequence length="127" mass="15254">MEVIYGVGPVLLLLYFITPNRKTVFKEFIAKQEGKIQLRKHQILFVNNKLAKNRSYVKDDYVKIINVSNVNIKLKKIYFLLAFVLLFASFCHYLFLRNQRKLRHIQNNEDTKVEYNYYQSVGIERFQ</sequence>
<name>A0A9P8RXC6_9EUKA</name>
<keyword evidence="1" id="KW-1133">Transmembrane helix</keyword>
<keyword evidence="1" id="KW-0472">Membrane</keyword>
<dbReference type="RefSeq" id="XP_067763254.1">
    <property type="nucleotide sequence ID" value="XM_067908433.1"/>
</dbReference>
<gene>
    <name evidence="2" type="ORF">SS50377_24592</name>
</gene>
<reference evidence="2 3" key="1">
    <citation type="journal article" date="2014" name="PLoS Genet.">
        <title>The Genome of Spironucleus salmonicida Highlights a Fish Pathogen Adapted to Fluctuating Environments.</title>
        <authorList>
            <person name="Xu F."/>
            <person name="Jerlstrom-Hultqvist J."/>
            <person name="Einarsson E."/>
            <person name="Astvaldsson A."/>
            <person name="Svard S.G."/>
            <person name="Andersson J.O."/>
        </authorList>
    </citation>
    <scope>NUCLEOTIDE SEQUENCE [LARGE SCALE GENOMIC DNA]</scope>
    <source>
        <strain evidence="2 3">ATCC 50377</strain>
    </source>
</reference>
<keyword evidence="3" id="KW-1185">Reference proteome</keyword>
<protein>
    <submittedName>
        <fullName evidence="2">Uncharacterized protein</fullName>
    </submittedName>
</protein>
<feature type="transmembrane region" description="Helical" evidence="1">
    <location>
        <begin position="77"/>
        <end position="96"/>
    </location>
</feature>
<proteinExistence type="predicted"/>
<evidence type="ECO:0000313" key="3">
    <source>
        <dbReference type="Proteomes" id="UP000018208"/>
    </source>
</evidence>
<dbReference type="EMBL" id="AUWU02000005">
    <property type="protein sequence ID" value="KAH0572481.1"/>
    <property type="molecule type" value="Genomic_DNA"/>
</dbReference>
<dbReference type="AlphaFoldDB" id="A0A9P8RXC6"/>
<accession>A0A9P8RXC6</accession>
<keyword evidence="1" id="KW-0812">Transmembrane</keyword>